<dbReference type="InterPro" id="IPR021109">
    <property type="entry name" value="Peptidase_aspartic_dom_sf"/>
</dbReference>
<dbReference type="CDD" id="cd00303">
    <property type="entry name" value="retropepsin_like"/>
    <property type="match status" value="1"/>
</dbReference>
<feature type="compositionally biased region" description="Basic and acidic residues" evidence="1">
    <location>
        <begin position="338"/>
        <end position="369"/>
    </location>
</feature>
<organism evidence="2 3">
    <name type="scientific">Hibiscus trionum</name>
    <name type="common">Flower of an hour</name>
    <dbReference type="NCBI Taxonomy" id="183268"/>
    <lineage>
        <taxon>Eukaryota</taxon>
        <taxon>Viridiplantae</taxon>
        <taxon>Streptophyta</taxon>
        <taxon>Embryophyta</taxon>
        <taxon>Tracheophyta</taxon>
        <taxon>Spermatophyta</taxon>
        <taxon>Magnoliopsida</taxon>
        <taxon>eudicotyledons</taxon>
        <taxon>Gunneridae</taxon>
        <taxon>Pentapetalae</taxon>
        <taxon>rosids</taxon>
        <taxon>malvids</taxon>
        <taxon>Malvales</taxon>
        <taxon>Malvaceae</taxon>
        <taxon>Malvoideae</taxon>
        <taxon>Hibiscus</taxon>
    </lineage>
</organism>
<feature type="compositionally biased region" description="Basic and acidic residues" evidence="1">
    <location>
        <begin position="82"/>
        <end position="98"/>
    </location>
</feature>
<comment type="caution">
    <text evidence="2">The sequence shown here is derived from an EMBL/GenBank/DDBJ whole genome shotgun (WGS) entry which is preliminary data.</text>
</comment>
<evidence type="ECO:0000313" key="2">
    <source>
        <dbReference type="EMBL" id="GMI64134.1"/>
    </source>
</evidence>
<dbReference type="AlphaFoldDB" id="A0A9W7GR26"/>
<dbReference type="PANTHER" id="PTHR33067">
    <property type="entry name" value="RNA-DIRECTED DNA POLYMERASE-RELATED"/>
    <property type="match status" value="1"/>
</dbReference>
<dbReference type="Proteomes" id="UP001165190">
    <property type="component" value="Unassembled WGS sequence"/>
</dbReference>
<dbReference type="Gene3D" id="2.40.70.10">
    <property type="entry name" value="Acid Proteases"/>
    <property type="match status" value="1"/>
</dbReference>
<feature type="region of interest" description="Disordered" evidence="1">
    <location>
        <begin position="81"/>
        <end position="124"/>
    </location>
</feature>
<dbReference type="PANTHER" id="PTHR33067:SF32">
    <property type="entry name" value="ASPARTIC PEPTIDASE DDI1-TYPE DOMAIN-CONTAINING PROTEIN"/>
    <property type="match status" value="1"/>
</dbReference>
<protein>
    <recommendedName>
        <fullName evidence="4">Aspartic peptidase DDI1-type domain-containing protein</fullName>
    </recommendedName>
</protein>
<feature type="region of interest" description="Disordered" evidence="1">
    <location>
        <begin position="338"/>
        <end position="392"/>
    </location>
</feature>
<evidence type="ECO:0000256" key="1">
    <source>
        <dbReference type="SAM" id="MobiDB-lite"/>
    </source>
</evidence>
<proteinExistence type="predicted"/>
<evidence type="ECO:0000313" key="3">
    <source>
        <dbReference type="Proteomes" id="UP001165190"/>
    </source>
</evidence>
<accession>A0A9W7GR26</accession>
<reference evidence="2" key="1">
    <citation type="submission" date="2023-05" db="EMBL/GenBank/DDBJ databases">
        <title>Genome and transcriptome analyses reveal genes involved in the formation of fine ridges on petal epidermal cells in Hibiscus trionum.</title>
        <authorList>
            <person name="Koshimizu S."/>
            <person name="Masuda S."/>
            <person name="Ishii T."/>
            <person name="Shirasu K."/>
            <person name="Hoshino A."/>
            <person name="Arita M."/>
        </authorList>
    </citation>
    <scope>NUCLEOTIDE SEQUENCE</scope>
    <source>
        <strain evidence="2">Hamamatsu line</strain>
    </source>
</reference>
<dbReference type="SUPFAM" id="SSF50630">
    <property type="entry name" value="Acid proteases"/>
    <property type="match status" value="1"/>
</dbReference>
<dbReference type="Pfam" id="PF13650">
    <property type="entry name" value="Asp_protease_2"/>
    <property type="match status" value="1"/>
</dbReference>
<sequence>MSRTSDFIVRTNKFIDKTESFMDRNEMRRNNQKVAIKNIETQFRQFTEIISNMTMGASSSNTEVTAKPTYEQCKAIMIRSGKQLDDPRVEKPQEKQSEPHAAAAHGQPTMEAPQTEAQDIRLPPPFPERLKQQKKEHQLKKFLDILKQVHIIIPLVEAIQNMPNYAKYLKDMVSKRRRIGEFETIVVTKECMAMIHNKVPPQRTDPGIFIIPCKIGNNHNLRALCDLGASNNMMPKAVFNKLGIGKEKPTSIMLHLADHSFVQSEGEVEDIILRVGNFIFPTGFLILDSEADENAPIILGRPFLATSRTLIDVENGELIMRVDNQNIKIHVLHPMKSAKEKEVCQDTHASKVNTKKEQGSSRQGREQGRNKTPRSKMTRLDKKQNTTSSGSGYVWEMHLNTLPT</sequence>
<keyword evidence="3" id="KW-1185">Reference proteome</keyword>
<dbReference type="EMBL" id="BSYR01000003">
    <property type="protein sequence ID" value="GMI64134.1"/>
    <property type="molecule type" value="Genomic_DNA"/>
</dbReference>
<evidence type="ECO:0008006" key="4">
    <source>
        <dbReference type="Google" id="ProtNLM"/>
    </source>
</evidence>
<name>A0A9W7GR26_HIBTR</name>
<gene>
    <name evidence="2" type="ORF">HRI_000082700</name>
</gene>
<dbReference type="OrthoDB" id="1937287at2759"/>